<dbReference type="AlphaFoldDB" id="A0A163AJW9"/>
<keyword evidence="2" id="KW-1185">Reference proteome</keyword>
<evidence type="ECO:0000313" key="1">
    <source>
        <dbReference type="EMBL" id="KZM21232.1"/>
    </source>
</evidence>
<gene>
    <name evidence="1" type="ORF">ST47_g7666</name>
</gene>
<comment type="caution">
    <text evidence="1">The sequence shown here is derived from an EMBL/GenBank/DDBJ whole genome shotgun (WGS) entry which is preliminary data.</text>
</comment>
<sequence length="235" mass="26525">MEPELDISPVAAMGFPTTDGSIGNVSIDNTPDSASKNSGTINRIFRTCHFTRLSCELRNMIYNELWRSHPIISAKFKGIHMQFCLHDAGSQLELPTDQLEGLPMWLQTLGPYRQPDTWGKEDGSLVCDQGDEERSDTLLLNPAATVERGFNTDIFEGLSSHVTKFELEITPTDKHIVSGPEWCWETLQVTFGKEIERFAKAFMKEDGARNVDVTMSDEYRPKRWLFTSTSATRAN</sequence>
<name>A0A163AJW9_DIDRA</name>
<evidence type="ECO:0000313" key="2">
    <source>
        <dbReference type="Proteomes" id="UP000076837"/>
    </source>
</evidence>
<organism evidence="1 2">
    <name type="scientific">Didymella rabiei</name>
    <name type="common">Chickpea ascochyta blight fungus</name>
    <name type="synonym">Mycosphaerella rabiei</name>
    <dbReference type="NCBI Taxonomy" id="5454"/>
    <lineage>
        <taxon>Eukaryota</taxon>
        <taxon>Fungi</taxon>
        <taxon>Dikarya</taxon>
        <taxon>Ascomycota</taxon>
        <taxon>Pezizomycotina</taxon>
        <taxon>Dothideomycetes</taxon>
        <taxon>Pleosporomycetidae</taxon>
        <taxon>Pleosporales</taxon>
        <taxon>Pleosporineae</taxon>
        <taxon>Didymellaceae</taxon>
        <taxon>Ascochyta</taxon>
    </lineage>
</organism>
<accession>A0A163AJW9</accession>
<protein>
    <submittedName>
        <fullName evidence="1">Uncharacterized protein</fullName>
    </submittedName>
</protein>
<dbReference type="Proteomes" id="UP000076837">
    <property type="component" value="Unassembled WGS sequence"/>
</dbReference>
<dbReference type="EMBL" id="JYNV01000253">
    <property type="protein sequence ID" value="KZM21232.1"/>
    <property type="molecule type" value="Genomic_DNA"/>
</dbReference>
<reference evidence="1 2" key="1">
    <citation type="journal article" date="2016" name="Sci. Rep.">
        <title>Draft genome sequencing and secretome analysis of fungal phytopathogen Ascochyta rabiei provides insight into the necrotrophic effector repertoire.</title>
        <authorList>
            <person name="Verma S."/>
            <person name="Gazara R.K."/>
            <person name="Nizam S."/>
            <person name="Parween S."/>
            <person name="Chattopadhyay D."/>
            <person name="Verma P.K."/>
        </authorList>
    </citation>
    <scope>NUCLEOTIDE SEQUENCE [LARGE SCALE GENOMIC DNA]</scope>
    <source>
        <strain evidence="1 2">ArDII</strain>
    </source>
</reference>
<proteinExistence type="predicted"/>